<sequence length="130" mass="13014">MSLFLAVTTTALFLVVGLVVDGGAKIRAAQHAHATAEEAARAAAQAVDAAAVLRGETVRIDPARAAAEATAYLDATGATGTAHASSPTTVTITVTETRPTVLLSLIGIHQVSATATATARIATSTTAEHP</sequence>
<evidence type="ECO:0000313" key="2">
    <source>
        <dbReference type="EMBL" id="UOE21978.1"/>
    </source>
</evidence>
<gene>
    <name evidence="2" type="ORF">NI17_010465</name>
</gene>
<accession>A0AA97M1E1</accession>
<dbReference type="EMBL" id="CP063196">
    <property type="protein sequence ID" value="UOE21978.1"/>
    <property type="molecule type" value="Genomic_DNA"/>
</dbReference>
<dbReference type="Pfam" id="PF13400">
    <property type="entry name" value="Tad"/>
    <property type="match status" value="1"/>
</dbReference>
<name>A0AA97M1E1_9ACTN</name>
<organism evidence="2 3">
    <name type="scientific">Thermobifida halotolerans</name>
    <dbReference type="NCBI Taxonomy" id="483545"/>
    <lineage>
        <taxon>Bacteria</taxon>
        <taxon>Bacillati</taxon>
        <taxon>Actinomycetota</taxon>
        <taxon>Actinomycetes</taxon>
        <taxon>Streptosporangiales</taxon>
        <taxon>Nocardiopsidaceae</taxon>
        <taxon>Thermobifida</taxon>
    </lineage>
</organism>
<evidence type="ECO:0000313" key="3">
    <source>
        <dbReference type="Proteomes" id="UP000265719"/>
    </source>
</evidence>
<dbReference type="InterPro" id="IPR028087">
    <property type="entry name" value="Tad_N"/>
</dbReference>
<keyword evidence="3" id="KW-1185">Reference proteome</keyword>
<protein>
    <recommendedName>
        <fullName evidence="1">Putative Flp pilus-assembly TadG-like N-terminal domain-containing protein</fullName>
    </recommendedName>
</protein>
<dbReference type="AlphaFoldDB" id="A0AA97M1E1"/>
<proteinExistence type="predicted"/>
<reference evidence="2" key="1">
    <citation type="submission" date="2020-10" db="EMBL/GenBank/DDBJ databases">
        <title>De novo genome project of the cellulose decomposer Thermobifida halotolerans type strain.</title>
        <authorList>
            <person name="Nagy I."/>
            <person name="Horvath B."/>
            <person name="Kukolya J."/>
            <person name="Nagy I."/>
            <person name="Orsini M."/>
        </authorList>
    </citation>
    <scope>NUCLEOTIDE SEQUENCE</scope>
    <source>
        <strain evidence="2">DSM 44931</strain>
    </source>
</reference>
<feature type="domain" description="Putative Flp pilus-assembly TadG-like N-terminal" evidence="1">
    <location>
        <begin position="4"/>
        <end position="46"/>
    </location>
</feature>
<dbReference type="Proteomes" id="UP000265719">
    <property type="component" value="Chromosome"/>
</dbReference>
<dbReference type="KEGG" id="thao:NI17_010465"/>
<evidence type="ECO:0000259" key="1">
    <source>
        <dbReference type="Pfam" id="PF13400"/>
    </source>
</evidence>